<dbReference type="Proteomes" id="UP000516117">
    <property type="component" value="Chromosome"/>
</dbReference>
<evidence type="ECO:0008006" key="3">
    <source>
        <dbReference type="Google" id="ProtNLM"/>
    </source>
</evidence>
<protein>
    <recommendedName>
        <fullName evidence="3">ThiF family adenylyltransferase</fullName>
    </recommendedName>
</protein>
<dbReference type="KEGG" id="tdf:H9L22_04235"/>
<dbReference type="AlphaFoldDB" id="A0A7H0H7V8"/>
<gene>
    <name evidence="1" type="ORF">H9L22_04235</name>
</gene>
<evidence type="ECO:0000313" key="1">
    <source>
        <dbReference type="EMBL" id="QNP56624.1"/>
    </source>
</evidence>
<organism evidence="1 2">
    <name type="scientific">Tessaracoccus defluvii</name>
    <dbReference type="NCBI Taxonomy" id="1285901"/>
    <lineage>
        <taxon>Bacteria</taxon>
        <taxon>Bacillati</taxon>
        <taxon>Actinomycetota</taxon>
        <taxon>Actinomycetes</taxon>
        <taxon>Propionibacteriales</taxon>
        <taxon>Propionibacteriaceae</taxon>
        <taxon>Tessaracoccus</taxon>
    </lineage>
</organism>
<keyword evidence="2" id="KW-1185">Reference proteome</keyword>
<proteinExistence type="predicted"/>
<reference evidence="1 2" key="1">
    <citation type="submission" date="2020-08" db="EMBL/GenBank/DDBJ databases">
        <title>Genome sequence of Tessaracoccus defluvii JCM 17540T.</title>
        <authorList>
            <person name="Hyun D.-W."/>
            <person name="Bae J.-W."/>
        </authorList>
    </citation>
    <scope>NUCLEOTIDE SEQUENCE [LARGE SCALE GENOMIC DNA]</scope>
    <source>
        <strain evidence="1 2">JCM 17540</strain>
    </source>
</reference>
<sequence>MYPAPVTVISPSPHGGPVLAAMLRVGIPAAPLPLAAARRSPAGWLDSDLVVCVWEPGAEPAVEGELFGQATGALHVAWDVDLAIVGPHVVAGLGPCPQCLAATAPVLGDPAGALPGAWAAASAALQVAGILAVGASDLVGASWLWRLRRPGLAVVEHRARRDCPVPGCVSHGGCG</sequence>
<name>A0A7H0H7V8_9ACTN</name>
<accession>A0A7H0H7V8</accession>
<dbReference type="EMBL" id="CP060789">
    <property type="protein sequence ID" value="QNP56624.1"/>
    <property type="molecule type" value="Genomic_DNA"/>
</dbReference>
<evidence type="ECO:0000313" key="2">
    <source>
        <dbReference type="Proteomes" id="UP000516117"/>
    </source>
</evidence>
<dbReference type="RefSeq" id="WP_187721724.1">
    <property type="nucleotide sequence ID" value="NZ_BAABBL010000002.1"/>
</dbReference>